<evidence type="ECO:0000313" key="3">
    <source>
        <dbReference type="Proteomes" id="UP000231333"/>
    </source>
</evidence>
<accession>A0A2H0QVJ1</accession>
<dbReference type="Proteomes" id="UP000231333">
    <property type="component" value="Unassembled WGS sequence"/>
</dbReference>
<keyword evidence="1" id="KW-0812">Transmembrane</keyword>
<comment type="caution">
    <text evidence="2">The sequence shown here is derived from an EMBL/GenBank/DDBJ whole genome shotgun (WGS) entry which is preliminary data.</text>
</comment>
<feature type="transmembrane region" description="Helical" evidence="1">
    <location>
        <begin position="69"/>
        <end position="91"/>
    </location>
</feature>
<name>A0A2H0QVJ1_9BACT</name>
<gene>
    <name evidence="2" type="ORF">COV34_01685</name>
</gene>
<protein>
    <submittedName>
        <fullName evidence="2">Uncharacterized protein</fullName>
    </submittedName>
</protein>
<organism evidence="2 3">
    <name type="scientific">Candidatus Zambryskibacteria bacterium CG10_big_fil_rev_8_21_14_0_10_42_12</name>
    <dbReference type="NCBI Taxonomy" id="1975115"/>
    <lineage>
        <taxon>Bacteria</taxon>
        <taxon>Candidatus Zambryskiibacteriota</taxon>
    </lineage>
</organism>
<evidence type="ECO:0000313" key="2">
    <source>
        <dbReference type="EMBL" id="PIR38299.1"/>
    </source>
</evidence>
<reference evidence="2 3" key="1">
    <citation type="submission" date="2017-09" db="EMBL/GenBank/DDBJ databases">
        <title>Depth-based differentiation of microbial function through sediment-hosted aquifers and enrichment of novel symbionts in the deep terrestrial subsurface.</title>
        <authorList>
            <person name="Probst A.J."/>
            <person name="Ladd B."/>
            <person name="Jarett J.K."/>
            <person name="Geller-Mcgrath D.E."/>
            <person name="Sieber C.M."/>
            <person name="Emerson J.B."/>
            <person name="Anantharaman K."/>
            <person name="Thomas B.C."/>
            <person name="Malmstrom R."/>
            <person name="Stieglmeier M."/>
            <person name="Klingl A."/>
            <person name="Woyke T."/>
            <person name="Ryan C.M."/>
            <person name="Banfield J.F."/>
        </authorList>
    </citation>
    <scope>NUCLEOTIDE SEQUENCE [LARGE SCALE GENOMIC DNA]</scope>
    <source>
        <strain evidence="2">CG10_big_fil_rev_8_21_14_0_10_42_12</strain>
    </source>
</reference>
<keyword evidence="1" id="KW-0472">Membrane</keyword>
<keyword evidence="1" id="KW-1133">Transmembrane helix</keyword>
<feature type="transmembrane region" description="Helical" evidence="1">
    <location>
        <begin position="40"/>
        <end position="57"/>
    </location>
</feature>
<proteinExistence type="predicted"/>
<dbReference type="AlphaFoldDB" id="A0A2H0QVJ1"/>
<dbReference type="EMBL" id="PCXL01000011">
    <property type="protein sequence ID" value="PIR38299.1"/>
    <property type="molecule type" value="Genomic_DNA"/>
</dbReference>
<evidence type="ECO:0000256" key="1">
    <source>
        <dbReference type="SAM" id="Phobius"/>
    </source>
</evidence>
<sequence length="96" mass="10632">MKVRHILRVTLITGLILLVPLVLQLTIGSGIDGQGFNWKLNDFVFMGGLIFIAGLLIDVARRKMGKNRLIAIGVIVVLFLWLWAELAVGVFTNWGS</sequence>